<dbReference type="PROSITE" id="PS00217">
    <property type="entry name" value="SUGAR_TRANSPORT_2"/>
    <property type="match status" value="1"/>
</dbReference>
<feature type="transmembrane region" description="Helical" evidence="5">
    <location>
        <begin position="385"/>
        <end position="406"/>
    </location>
</feature>
<comment type="caution">
    <text evidence="7">The sequence shown here is derived from an EMBL/GenBank/DDBJ whole genome shotgun (WGS) entry which is preliminary data.</text>
</comment>
<evidence type="ECO:0000256" key="3">
    <source>
        <dbReference type="ARBA" id="ARBA00022989"/>
    </source>
</evidence>
<name>A0ABW3H7B0_9SPHN</name>
<dbReference type="Gene3D" id="1.20.1250.20">
    <property type="entry name" value="MFS general substrate transporter like domains"/>
    <property type="match status" value="1"/>
</dbReference>
<reference evidence="8" key="1">
    <citation type="journal article" date="2019" name="Int. J. Syst. Evol. Microbiol.">
        <title>The Global Catalogue of Microorganisms (GCM) 10K type strain sequencing project: providing services to taxonomists for standard genome sequencing and annotation.</title>
        <authorList>
            <consortium name="The Broad Institute Genomics Platform"/>
            <consortium name="The Broad Institute Genome Sequencing Center for Infectious Disease"/>
            <person name="Wu L."/>
            <person name="Ma J."/>
        </authorList>
    </citation>
    <scope>NUCLEOTIDE SEQUENCE [LARGE SCALE GENOMIC DNA]</scope>
    <source>
        <strain evidence="8">CCUG 62982</strain>
    </source>
</reference>
<organism evidence="7 8">
    <name type="scientific">Sphingomonas canadensis</name>
    <dbReference type="NCBI Taxonomy" id="1219257"/>
    <lineage>
        <taxon>Bacteria</taxon>
        <taxon>Pseudomonadati</taxon>
        <taxon>Pseudomonadota</taxon>
        <taxon>Alphaproteobacteria</taxon>
        <taxon>Sphingomonadales</taxon>
        <taxon>Sphingomonadaceae</taxon>
        <taxon>Sphingomonas</taxon>
    </lineage>
</organism>
<feature type="domain" description="Major facilitator superfamily (MFS) profile" evidence="6">
    <location>
        <begin position="30"/>
        <end position="443"/>
    </location>
</feature>
<dbReference type="InterPro" id="IPR011701">
    <property type="entry name" value="MFS"/>
</dbReference>
<evidence type="ECO:0000256" key="1">
    <source>
        <dbReference type="ARBA" id="ARBA00004141"/>
    </source>
</evidence>
<feature type="transmembrane region" description="Helical" evidence="5">
    <location>
        <begin position="154"/>
        <end position="176"/>
    </location>
</feature>
<dbReference type="PROSITE" id="PS50850">
    <property type="entry name" value="MFS"/>
    <property type="match status" value="1"/>
</dbReference>
<dbReference type="EMBL" id="JBHTJG010000006">
    <property type="protein sequence ID" value="MFD0947368.1"/>
    <property type="molecule type" value="Genomic_DNA"/>
</dbReference>
<dbReference type="Proteomes" id="UP001596977">
    <property type="component" value="Unassembled WGS sequence"/>
</dbReference>
<dbReference type="InterPro" id="IPR020846">
    <property type="entry name" value="MFS_dom"/>
</dbReference>
<feature type="transmembrane region" description="Helical" evidence="5">
    <location>
        <begin position="65"/>
        <end position="88"/>
    </location>
</feature>
<evidence type="ECO:0000256" key="5">
    <source>
        <dbReference type="SAM" id="Phobius"/>
    </source>
</evidence>
<keyword evidence="3 5" id="KW-1133">Transmembrane helix</keyword>
<comment type="subcellular location">
    <subcellularLocation>
        <location evidence="1">Membrane</location>
        <topology evidence="1">Multi-pass membrane protein</topology>
    </subcellularLocation>
</comment>
<sequence>MHASDSGPGGPNDLTRLIDDAPWSGYQKLVLVWLALVFAVDGLANQSLGITLPAMIADWKVRPDVFAPVTAANLTGVALGSVIGGLLGDRVGRRWALIGSILLFGAATACGALAQQPIELMIIRLIDGLGIGAAIPNGAALISEFTPARRRGRAIAIGMVFIPIGGILAGGLGATILEMLGWRTVLVTAGVVPIVLGLSFIALLPESPAFLLRAGKRQELDRLLARCGIAGTASREFVIPPLEKATAPMRVLLVPEVRRATLLLWGGFFTCLMASYTIFSWVPTMLHMLDFDLTMTSLGLTTFHTGGVIGALFSGLALDRKGFSTTHMALSGVAAILALTLALLLAGDVRAAAVIFPTMLALGFCMSGLHNTLYTLAANTYPTAARATGVGMAAAVGRLGAVLSSFTGVRSLEMGGSFGFFAIVALLLALCGLSGWAARGARPGSGEPSPKRAQA</sequence>
<gene>
    <name evidence="7" type="ORF">ACFQ1E_13545</name>
</gene>
<feature type="transmembrane region" description="Helical" evidence="5">
    <location>
        <begin position="121"/>
        <end position="142"/>
    </location>
</feature>
<evidence type="ECO:0000313" key="8">
    <source>
        <dbReference type="Proteomes" id="UP001596977"/>
    </source>
</evidence>
<dbReference type="PANTHER" id="PTHR23508">
    <property type="entry name" value="CARBOXYLIC ACID TRANSPORTER PROTEIN HOMOLOG"/>
    <property type="match status" value="1"/>
</dbReference>
<dbReference type="SUPFAM" id="SSF103473">
    <property type="entry name" value="MFS general substrate transporter"/>
    <property type="match status" value="1"/>
</dbReference>
<feature type="transmembrane region" description="Helical" evidence="5">
    <location>
        <begin position="26"/>
        <end position="45"/>
    </location>
</feature>
<keyword evidence="2 5" id="KW-0812">Transmembrane</keyword>
<feature type="transmembrane region" description="Helical" evidence="5">
    <location>
        <begin position="95"/>
        <end position="115"/>
    </location>
</feature>
<dbReference type="InterPro" id="IPR036259">
    <property type="entry name" value="MFS_trans_sf"/>
</dbReference>
<keyword evidence="4 5" id="KW-0472">Membrane</keyword>
<evidence type="ECO:0000259" key="6">
    <source>
        <dbReference type="PROSITE" id="PS50850"/>
    </source>
</evidence>
<proteinExistence type="predicted"/>
<protein>
    <submittedName>
        <fullName evidence="7">MFS transporter</fullName>
    </submittedName>
</protein>
<feature type="transmembrane region" description="Helical" evidence="5">
    <location>
        <begin position="294"/>
        <end position="316"/>
    </location>
</feature>
<evidence type="ECO:0000256" key="4">
    <source>
        <dbReference type="ARBA" id="ARBA00023136"/>
    </source>
</evidence>
<feature type="transmembrane region" description="Helical" evidence="5">
    <location>
        <begin position="328"/>
        <end position="346"/>
    </location>
</feature>
<feature type="transmembrane region" description="Helical" evidence="5">
    <location>
        <begin position="182"/>
        <end position="204"/>
    </location>
</feature>
<feature type="transmembrane region" description="Helical" evidence="5">
    <location>
        <begin position="352"/>
        <end position="373"/>
    </location>
</feature>
<keyword evidence="8" id="KW-1185">Reference proteome</keyword>
<evidence type="ECO:0000313" key="7">
    <source>
        <dbReference type="EMBL" id="MFD0947368.1"/>
    </source>
</evidence>
<dbReference type="InterPro" id="IPR005829">
    <property type="entry name" value="Sugar_transporter_CS"/>
</dbReference>
<evidence type="ECO:0000256" key="2">
    <source>
        <dbReference type="ARBA" id="ARBA00022692"/>
    </source>
</evidence>
<feature type="transmembrane region" description="Helical" evidence="5">
    <location>
        <begin position="418"/>
        <end position="438"/>
    </location>
</feature>
<feature type="transmembrane region" description="Helical" evidence="5">
    <location>
        <begin position="262"/>
        <end position="282"/>
    </location>
</feature>
<dbReference type="PANTHER" id="PTHR23508:SF10">
    <property type="entry name" value="CARBOXYLIC ACID TRANSPORTER PROTEIN HOMOLOG"/>
    <property type="match status" value="1"/>
</dbReference>
<dbReference type="Pfam" id="PF07690">
    <property type="entry name" value="MFS_1"/>
    <property type="match status" value="1"/>
</dbReference>
<dbReference type="RefSeq" id="WP_264944855.1">
    <property type="nucleotide sequence ID" value="NZ_JAPDRA010000006.1"/>
</dbReference>
<accession>A0ABW3H7B0</accession>